<dbReference type="InterPro" id="IPR008972">
    <property type="entry name" value="Cupredoxin"/>
</dbReference>
<evidence type="ECO:0000256" key="17">
    <source>
        <dbReference type="SAM" id="Phobius"/>
    </source>
</evidence>
<evidence type="ECO:0000256" key="12">
    <source>
        <dbReference type="ARBA" id="ARBA00023136"/>
    </source>
</evidence>
<dbReference type="NCBIfam" id="TIGR02866">
    <property type="entry name" value="CoxB"/>
    <property type="match status" value="1"/>
</dbReference>
<evidence type="ECO:0000256" key="9">
    <source>
        <dbReference type="ARBA" id="ARBA00022989"/>
    </source>
</evidence>
<comment type="similarity">
    <text evidence="2">Belongs to the cytochrome c oxidase subunit 2 family.</text>
</comment>
<comment type="caution">
    <text evidence="21">The sequence shown here is derived from an EMBL/GenBank/DDBJ whole genome shotgun (WGS) entry which is preliminary data.</text>
</comment>
<dbReference type="PROSITE" id="PS00078">
    <property type="entry name" value="COX2"/>
    <property type="match status" value="1"/>
</dbReference>
<evidence type="ECO:0000256" key="3">
    <source>
        <dbReference type="ARBA" id="ARBA00022448"/>
    </source>
</evidence>
<comment type="catalytic activity">
    <reaction evidence="15">
        <text>4 Fe(II)-[cytochrome c] + O2 + 8 H(+)(in) = 4 Fe(III)-[cytochrome c] + 2 H2O + 4 H(+)(out)</text>
        <dbReference type="Rhea" id="RHEA:11436"/>
        <dbReference type="Rhea" id="RHEA-COMP:10350"/>
        <dbReference type="Rhea" id="RHEA-COMP:14399"/>
        <dbReference type="ChEBI" id="CHEBI:15377"/>
        <dbReference type="ChEBI" id="CHEBI:15378"/>
        <dbReference type="ChEBI" id="CHEBI:15379"/>
        <dbReference type="ChEBI" id="CHEBI:29033"/>
        <dbReference type="ChEBI" id="CHEBI:29034"/>
        <dbReference type="EC" id="7.1.1.9"/>
    </reaction>
</comment>
<dbReference type="GO" id="GO:0042773">
    <property type="term" value="P:ATP synthesis coupled electron transport"/>
    <property type="evidence" value="ECO:0007669"/>
    <property type="project" value="TreeGrafter"/>
</dbReference>
<dbReference type="InterPro" id="IPR002429">
    <property type="entry name" value="CcO_II-like_C"/>
</dbReference>
<dbReference type="PATRIC" id="fig|443610.3.peg.3702"/>
<evidence type="ECO:0000256" key="13">
    <source>
        <dbReference type="ARBA" id="ARBA00024688"/>
    </source>
</evidence>
<dbReference type="InterPro" id="IPR014222">
    <property type="entry name" value="Cyt_c_oxidase_su2"/>
</dbReference>
<evidence type="ECO:0000256" key="18">
    <source>
        <dbReference type="SAM" id="SignalP"/>
    </source>
</evidence>
<keyword evidence="10 16" id="KW-0408">Iron</keyword>
<evidence type="ECO:0000256" key="16">
    <source>
        <dbReference type="PROSITE-ProRule" id="PRU00433"/>
    </source>
</evidence>
<keyword evidence="11" id="KW-0186">Copper</keyword>
<keyword evidence="18" id="KW-0732">Signal</keyword>
<evidence type="ECO:0000256" key="2">
    <source>
        <dbReference type="ARBA" id="ARBA00007866"/>
    </source>
</evidence>
<evidence type="ECO:0000256" key="4">
    <source>
        <dbReference type="ARBA" id="ARBA00022617"/>
    </source>
</evidence>
<dbReference type="PRINTS" id="PR01166">
    <property type="entry name" value="CYCOXIDASEII"/>
</dbReference>
<keyword evidence="12 17" id="KW-0472">Membrane</keyword>
<dbReference type="Pfam" id="PF00116">
    <property type="entry name" value="COX2"/>
    <property type="match status" value="1"/>
</dbReference>
<dbReference type="SUPFAM" id="SSF49503">
    <property type="entry name" value="Cupredoxins"/>
    <property type="match status" value="1"/>
</dbReference>
<dbReference type="Proteomes" id="UP000033632">
    <property type="component" value="Unassembled WGS sequence"/>
</dbReference>
<keyword evidence="4 16" id="KW-0349">Heme</keyword>
<dbReference type="AlphaFoldDB" id="A0A0F5FV80"/>
<feature type="transmembrane region" description="Helical" evidence="17">
    <location>
        <begin position="39"/>
        <end position="64"/>
    </location>
</feature>
<dbReference type="PROSITE" id="PS50857">
    <property type="entry name" value="COX2_CUA"/>
    <property type="match status" value="1"/>
</dbReference>
<evidence type="ECO:0000256" key="15">
    <source>
        <dbReference type="ARBA" id="ARBA00047816"/>
    </source>
</evidence>
<dbReference type="InterPro" id="IPR036909">
    <property type="entry name" value="Cyt_c-like_dom_sf"/>
</dbReference>
<evidence type="ECO:0000256" key="7">
    <source>
        <dbReference type="ARBA" id="ARBA00022723"/>
    </source>
</evidence>
<dbReference type="SUPFAM" id="SSF46626">
    <property type="entry name" value="Cytochrome c"/>
    <property type="match status" value="1"/>
</dbReference>
<comment type="function">
    <text evidence="13">Subunits I and II form the functional core of the enzyme complex. Electrons originating in cytochrome c are transferred via heme a and Cu(A) to the binuclear center formed by heme a3 and Cu(B).</text>
</comment>
<evidence type="ECO:0000256" key="11">
    <source>
        <dbReference type="ARBA" id="ARBA00023008"/>
    </source>
</evidence>
<evidence type="ECO:0000256" key="14">
    <source>
        <dbReference type="ARBA" id="ARBA00031399"/>
    </source>
</evidence>
<dbReference type="CDD" id="cd04213">
    <property type="entry name" value="CuRO_CcO_Caa3_II"/>
    <property type="match status" value="1"/>
</dbReference>
<evidence type="ECO:0000259" key="19">
    <source>
        <dbReference type="PROSITE" id="PS50857"/>
    </source>
</evidence>
<dbReference type="PROSITE" id="PS51257">
    <property type="entry name" value="PROKAR_LIPOPROTEIN"/>
    <property type="match status" value="1"/>
</dbReference>
<keyword evidence="9 17" id="KW-1133">Transmembrane helix</keyword>
<feature type="signal peptide" evidence="18">
    <location>
        <begin position="1"/>
        <end position="19"/>
    </location>
</feature>
<feature type="domain" description="Cytochrome c" evidence="20">
    <location>
        <begin position="236"/>
        <end position="328"/>
    </location>
</feature>
<sequence length="328" mass="34707">MMRRLILLLLILPALGGCAGSQSAFMPRGAEAERIDTLFWVMTIGGGIIFVGVIAITAVAMLGGARVRRALSSEPFINGAGIAFPSVVLTVLLVYGLLILGAGARTPPAGDGLRIAVSGELWWWRVTYTDAEGNTFDTANELHLPVGEPVAVELTSADVIHSFWAPNLAGKLDMIPGRTNTLTLTATQPGVTRGQCAEYCGGAHAFMSFHVVAQPREEFDAWMRQEAGPAVPPASEAAERGAALFLSAGCGACHAVRGTEATGTIGPDLTHIGARRSIGAGMLPNDAAAMRQWIVDNQHIKPENKMPAYEIFTEAELDDLSAYLEGLK</sequence>
<dbReference type="GO" id="GO:0005507">
    <property type="term" value="F:copper ion binding"/>
    <property type="evidence" value="ECO:0007669"/>
    <property type="project" value="InterPro"/>
</dbReference>
<dbReference type="InterPro" id="IPR009056">
    <property type="entry name" value="Cyt_c-like_dom"/>
</dbReference>
<dbReference type="InterPro" id="IPR045187">
    <property type="entry name" value="CcO_II"/>
</dbReference>
<evidence type="ECO:0000259" key="20">
    <source>
        <dbReference type="PROSITE" id="PS51007"/>
    </source>
</evidence>
<keyword evidence="22" id="KW-1185">Reference proteome</keyword>
<accession>A0A0F5FV80</accession>
<dbReference type="GO" id="GO:0020037">
    <property type="term" value="F:heme binding"/>
    <property type="evidence" value="ECO:0007669"/>
    <property type="project" value="InterPro"/>
</dbReference>
<evidence type="ECO:0000313" key="21">
    <source>
        <dbReference type="EMBL" id="KKB12733.1"/>
    </source>
</evidence>
<feature type="chain" id="PRO_5002486665" description="Cytochrome aa3 subunit 2" evidence="18">
    <location>
        <begin position="20"/>
        <end position="328"/>
    </location>
</feature>
<organism evidence="21 22">
    <name type="scientific">Devosia geojensis</name>
    <dbReference type="NCBI Taxonomy" id="443610"/>
    <lineage>
        <taxon>Bacteria</taxon>
        <taxon>Pseudomonadati</taxon>
        <taxon>Pseudomonadota</taxon>
        <taxon>Alphaproteobacteria</taxon>
        <taxon>Hyphomicrobiales</taxon>
        <taxon>Devosiaceae</taxon>
        <taxon>Devosia</taxon>
    </lineage>
</organism>
<dbReference type="PANTHER" id="PTHR22888:SF9">
    <property type="entry name" value="CYTOCHROME C OXIDASE SUBUNIT 2"/>
    <property type="match status" value="1"/>
</dbReference>
<dbReference type="STRING" id="443610.VE25_05750"/>
<dbReference type="EMBL" id="JZEX01000059">
    <property type="protein sequence ID" value="KKB12733.1"/>
    <property type="molecule type" value="Genomic_DNA"/>
</dbReference>
<feature type="domain" description="Cytochrome oxidase subunit II copper A binding" evidence="19">
    <location>
        <begin position="110"/>
        <end position="225"/>
    </location>
</feature>
<dbReference type="GO" id="GO:0004129">
    <property type="term" value="F:cytochrome-c oxidase activity"/>
    <property type="evidence" value="ECO:0007669"/>
    <property type="project" value="UniProtKB-EC"/>
</dbReference>
<comment type="subcellular location">
    <subcellularLocation>
        <location evidence="1">Membrane</location>
        <topology evidence="1">Multi-pass membrane protein</topology>
    </subcellularLocation>
</comment>
<proteinExistence type="inferred from homology"/>
<reference evidence="21 22" key="1">
    <citation type="submission" date="2015-03" db="EMBL/GenBank/DDBJ databases">
        <authorList>
            <person name="Hassan Y.I."/>
            <person name="Lepp D."/>
            <person name="Li X.-Z."/>
            <person name="Zhou T."/>
        </authorList>
    </citation>
    <scope>NUCLEOTIDE SEQUENCE [LARGE SCALE GENOMIC DNA]</scope>
    <source>
        <strain evidence="21 22">BD-c194</strain>
    </source>
</reference>
<keyword evidence="5" id="KW-0679">Respiratory chain</keyword>
<feature type="transmembrane region" description="Helical" evidence="17">
    <location>
        <begin position="76"/>
        <end position="98"/>
    </location>
</feature>
<dbReference type="Gene3D" id="2.60.40.420">
    <property type="entry name" value="Cupredoxins - blue copper proteins"/>
    <property type="match status" value="1"/>
</dbReference>
<evidence type="ECO:0000256" key="8">
    <source>
        <dbReference type="ARBA" id="ARBA00022982"/>
    </source>
</evidence>
<name>A0A0F5FV80_9HYPH</name>
<dbReference type="InterPro" id="IPR001505">
    <property type="entry name" value="Copper_CuA"/>
</dbReference>
<evidence type="ECO:0000256" key="5">
    <source>
        <dbReference type="ARBA" id="ARBA00022660"/>
    </source>
</evidence>
<keyword evidence="6 17" id="KW-0812">Transmembrane</keyword>
<dbReference type="Pfam" id="PF00034">
    <property type="entry name" value="Cytochrom_C"/>
    <property type="match status" value="1"/>
</dbReference>
<evidence type="ECO:0000256" key="10">
    <source>
        <dbReference type="ARBA" id="ARBA00023004"/>
    </source>
</evidence>
<keyword evidence="3" id="KW-0813">Transport</keyword>
<dbReference type="GO" id="GO:0016491">
    <property type="term" value="F:oxidoreductase activity"/>
    <property type="evidence" value="ECO:0007669"/>
    <property type="project" value="InterPro"/>
</dbReference>
<evidence type="ECO:0000256" key="6">
    <source>
        <dbReference type="ARBA" id="ARBA00022692"/>
    </source>
</evidence>
<evidence type="ECO:0000256" key="1">
    <source>
        <dbReference type="ARBA" id="ARBA00004141"/>
    </source>
</evidence>
<gene>
    <name evidence="21" type="ORF">VE25_05750</name>
</gene>
<dbReference type="PROSITE" id="PS51007">
    <property type="entry name" value="CYTC"/>
    <property type="match status" value="1"/>
</dbReference>
<evidence type="ECO:0000313" key="22">
    <source>
        <dbReference type="Proteomes" id="UP000033632"/>
    </source>
</evidence>
<keyword evidence="8" id="KW-0249">Electron transport</keyword>
<dbReference type="GO" id="GO:0016020">
    <property type="term" value="C:membrane"/>
    <property type="evidence" value="ECO:0007669"/>
    <property type="project" value="UniProtKB-SubCell"/>
</dbReference>
<dbReference type="PANTHER" id="PTHR22888">
    <property type="entry name" value="CYTOCHROME C OXIDASE, SUBUNIT II"/>
    <property type="match status" value="1"/>
</dbReference>
<keyword evidence="7 16" id="KW-0479">Metal-binding</keyword>
<dbReference type="InterPro" id="IPR034236">
    <property type="entry name" value="CuRO_CcO_Caa3_II"/>
</dbReference>
<protein>
    <recommendedName>
        <fullName evidence="14">Cytochrome aa3 subunit 2</fullName>
    </recommendedName>
</protein>